<feature type="domain" description="Polymerase nucleotidyl transferase" evidence="1">
    <location>
        <begin position="19"/>
        <end position="68"/>
    </location>
</feature>
<dbReference type="InterPro" id="IPR043519">
    <property type="entry name" value="NT_sf"/>
</dbReference>
<evidence type="ECO:0000313" key="2">
    <source>
        <dbReference type="EMBL" id="NIJ55138.1"/>
    </source>
</evidence>
<sequence length="79" mass="9017">MLHKSVIKQILLSSKPQLQAWGVSKLGLFGSAQRDTMNEESDIDILIDFEDDRETYNNCINTCDFLESAFQGRNLDIVH</sequence>
<dbReference type="Gene3D" id="3.30.460.10">
    <property type="entry name" value="Beta Polymerase, domain 2"/>
    <property type="match status" value="1"/>
</dbReference>
<dbReference type="EMBL" id="JAASQJ010000004">
    <property type="protein sequence ID" value="NIJ55138.1"/>
    <property type="molecule type" value="Genomic_DNA"/>
</dbReference>
<comment type="caution">
    <text evidence="2">The sequence shown here is derived from an EMBL/GenBank/DDBJ whole genome shotgun (WGS) entry which is preliminary data.</text>
</comment>
<proteinExistence type="predicted"/>
<dbReference type="InterPro" id="IPR002934">
    <property type="entry name" value="Polymerase_NTP_transf_dom"/>
</dbReference>
<dbReference type="Pfam" id="PF01909">
    <property type="entry name" value="NTP_transf_2"/>
    <property type="match status" value="1"/>
</dbReference>
<name>A0ABX0URU9_9BACT</name>
<dbReference type="CDD" id="cd05403">
    <property type="entry name" value="NT_KNTase_like"/>
    <property type="match status" value="1"/>
</dbReference>
<keyword evidence="3" id="KW-1185">Reference proteome</keyword>
<evidence type="ECO:0000313" key="3">
    <source>
        <dbReference type="Proteomes" id="UP001179181"/>
    </source>
</evidence>
<dbReference type="SUPFAM" id="SSF81301">
    <property type="entry name" value="Nucleotidyltransferase"/>
    <property type="match status" value="1"/>
</dbReference>
<protein>
    <recommendedName>
        <fullName evidence="1">Polymerase nucleotidyl transferase domain-containing protein</fullName>
    </recommendedName>
</protein>
<organism evidence="2 3">
    <name type="scientific">Dyadobacter arcticus</name>
    <dbReference type="NCBI Taxonomy" id="1078754"/>
    <lineage>
        <taxon>Bacteria</taxon>
        <taxon>Pseudomonadati</taxon>
        <taxon>Bacteroidota</taxon>
        <taxon>Cytophagia</taxon>
        <taxon>Cytophagales</taxon>
        <taxon>Spirosomataceae</taxon>
        <taxon>Dyadobacter</taxon>
    </lineage>
</organism>
<reference evidence="2 3" key="1">
    <citation type="submission" date="2020-03" db="EMBL/GenBank/DDBJ databases">
        <title>Genomic Encyclopedia of Type Strains, Phase IV (KMG-IV): sequencing the most valuable type-strain genomes for metagenomic binning, comparative biology and taxonomic classification.</title>
        <authorList>
            <person name="Goeker M."/>
        </authorList>
    </citation>
    <scope>NUCLEOTIDE SEQUENCE [LARGE SCALE GENOMIC DNA]</scope>
    <source>
        <strain evidence="2 3">DSM 102865</strain>
    </source>
</reference>
<dbReference type="RefSeq" id="WP_208408379.1">
    <property type="nucleotide sequence ID" value="NZ_JAASQJ010000004.1"/>
</dbReference>
<dbReference type="Proteomes" id="UP001179181">
    <property type="component" value="Unassembled WGS sequence"/>
</dbReference>
<gene>
    <name evidence="2" type="ORF">FHS68_004325</name>
</gene>
<accession>A0ABX0URU9</accession>
<evidence type="ECO:0000259" key="1">
    <source>
        <dbReference type="Pfam" id="PF01909"/>
    </source>
</evidence>